<dbReference type="CDD" id="cd08168">
    <property type="entry name" value="Cytochrom_C3"/>
    <property type="match status" value="1"/>
</dbReference>
<sequence length="405" mass="45180">MKKYLTLVVFFMLASVPLFSEADENCMICHEDPDLKTEEGTLLFIESVKFLSSVHGESGISCVGCHSDLQGFEDFPHKEKLETVSCGECHDKAAEEFKASIHSEATIKKDSLIVSCKDCHGKHDIRNKDDFDSRVFPLNLPQTCELCHLGKVKRERGVEFIKQYEKSIHFEGLEKAGLTTSSNCSNCHGAHDIKAVHHPLSRVSRENIIGTCGTCHVGIERDYLEGVHGKDYAKGSKDVPVCTDCHSEHDITSPQNLASSVYKTKIAEVCSRCHDDEALSRQYGFLTSRLKTFSDSFHGTASKFGETRVANCASCHGFHAIRPSSDPKSSTHPGNLPETCGNCHPGAGKNFAEGKIHVISEKISNKWAYLLKIFYIILIIVIVSIFLIFIAADIFHRVFRRRKRE</sequence>
<evidence type="ECO:0000256" key="5">
    <source>
        <dbReference type="ARBA" id="ARBA00022729"/>
    </source>
</evidence>
<evidence type="ECO:0000256" key="1">
    <source>
        <dbReference type="ARBA" id="ARBA00004196"/>
    </source>
</evidence>
<keyword evidence="8" id="KW-0812">Transmembrane</keyword>
<comment type="caution">
    <text evidence="11">The sequence shown here is derived from an EMBL/GenBank/DDBJ whole genome shotgun (WGS) entry which is preliminary data.</text>
</comment>
<keyword evidence="2" id="KW-0813">Transport</keyword>
<evidence type="ECO:0000259" key="10">
    <source>
        <dbReference type="Pfam" id="PF14537"/>
    </source>
</evidence>
<feature type="domain" description="Doubled CXXCH motif" evidence="9">
    <location>
        <begin position="242"/>
        <end position="278"/>
    </location>
</feature>
<dbReference type="AlphaFoldDB" id="A0A0F9V3Q8"/>
<accession>A0A0F9V3Q8</accession>
<dbReference type="InterPro" id="IPR036280">
    <property type="entry name" value="Multihaem_cyt_sf"/>
</dbReference>
<evidence type="ECO:0000256" key="6">
    <source>
        <dbReference type="ARBA" id="ARBA00022982"/>
    </source>
</evidence>
<dbReference type="Pfam" id="PF09699">
    <property type="entry name" value="Paired_CXXCH_1"/>
    <property type="match status" value="1"/>
</dbReference>
<dbReference type="PANTHER" id="PTHR35038">
    <property type="entry name" value="DISSIMILATORY SULFITE REDUCTASE SIRA"/>
    <property type="match status" value="1"/>
</dbReference>
<evidence type="ECO:0000256" key="3">
    <source>
        <dbReference type="ARBA" id="ARBA00022617"/>
    </source>
</evidence>
<dbReference type="InterPro" id="IPR012286">
    <property type="entry name" value="Tetrahaem_cytochrome"/>
</dbReference>
<dbReference type="PANTHER" id="PTHR35038:SF6">
    <property type="entry name" value="SURFACE LOCALIZED DECAHEME CYTOCHROME C LIPOPROTEIN"/>
    <property type="match status" value="1"/>
</dbReference>
<dbReference type="GO" id="GO:0046872">
    <property type="term" value="F:metal ion binding"/>
    <property type="evidence" value="ECO:0007669"/>
    <property type="project" value="UniProtKB-KW"/>
</dbReference>
<dbReference type="InterPro" id="IPR010177">
    <property type="entry name" value="Paired_CXXCH_1"/>
</dbReference>
<protein>
    <submittedName>
        <fullName evidence="11">Uncharacterized protein</fullName>
    </submittedName>
</protein>
<comment type="subcellular location">
    <subcellularLocation>
        <location evidence="1">Cell envelope</location>
    </subcellularLocation>
</comment>
<feature type="domain" description="Tetrahaem cytochrome" evidence="10">
    <location>
        <begin position="54"/>
        <end position="148"/>
    </location>
</feature>
<evidence type="ECO:0000256" key="8">
    <source>
        <dbReference type="SAM" id="Phobius"/>
    </source>
</evidence>
<dbReference type="Gene3D" id="1.10.1130.10">
    <property type="entry name" value="Flavocytochrome C3, Chain A"/>
    <property type="match status" value="1"/>
</dbReference>
<keyword evidence="4" id="KW-0479">Metal-binding</keyword>
<dbReference type="InterPro" id="IPR051829">
    <property type="entry name" value="Multiheme_Cytochr_ET"/>
</dbReference>
<evidence type="ECO:0000313" key="11">
    <source>
        <dbReference type="EMBL" id="KKN60528.1"/>
    </source>
</evidence>
<dbReference type="SUPFAM" id="SSF48695">
    <property type="entry name" value="Multiheme cytochromes"/>
    <property type="match status" value="1"/>
</dbReference>
<dbReference type="GO" id="GO:0016491">
    <property type="term" value="F:oxidoreductase activity"/>
    <property type="evidence" value="ECO:0007669"/>
    <property type="project" value="TreeGrafter"/>
</dbReference>
<keyword evidence="8" id="KW-0472">Membrane</keyword>
<dbReference type="EMBL" id="LAZR01000693">
    <property type="protein sequence ID" value="KKN60528.1"/>
    <property type="molecule type" value="Genomic_DNA"/>
</dbReference>
<feature type="transmembrane region" description="Helical" evidence="8">
    <location>
        <begin position="373"/>
        <end position="395"/>
    </location>
</feature>
<evidence type="ECO:0000256" key="7">
    <source>
        <dbReference type="ARBA" id="ARBA00023004"/>
    </source>
</evidence>
<evidence type="ECO:0000259" key="9">
    <source>
        <dbReference type="Pfam" id="PF09699"/>
    </source>
</evidence>
<evidence type="ECO:0000256" key="2">
    <source>
        <dbReference type="ARBA" id="ARBA00022448"/>
    </source>
</evidence>
<keyword evidence="5" id="KW-0732">Signal</keyword>
<reference evidence="11" key="1">
    <citation type="journal article" date="2015" name="Nature">
        <title>Complex archaea that bridge the gap between prokaryotes and eukaryotes.</title>
        <authorList>
            <person name="Spang A."/>
            <person name="Saw J.H."/>
            <person name="Jorgensen S.L."/>
            <person name="Zaremba-Niedzwiedzka K."/>
            <person name="Martijn J."/>
            <person name="Lind A.E."/>
            <person name="van Eijk R."/>
            <person name="Schleper C."/>
            <person name="Guy L."/>
            <person name="Ettema T.J."/>
        </authorList>
    </citation>
    <scope>NUCLEOTIDE SEQUENCE</scope>
</reference>
<dbReference type="GO" id="GO:0030313">
    <property type="term" value="C:cell envelope"/>
    <property type="evidence" value="ECO:0007669"/>
    <property type="project" value="UniProtKB-SubCell"/>
</dbReference>
<evidence type="ECO:0000256" key="4">
    <source>
        <dbReference type="ARBA" id="ARBA00022723"/>
    </source>
</evidence>
<dbReference type="Gene3D" id="3.90.10.10">
    <property type="entry name" value="Cytochrome C3"/>
    <property type="match status" value="1"/>
</dbReference>
<gene>
    <name evidence="11" type="ORF">LCGC14_0531070</name>
</gene>
<dbReference type="Gene3D" id="1.10.780.10">
    <property type="entry name" value="Hydroxylamine Oxidoreductase, Chain A, domain 1"/>
    <property type="match status" value="1"/>
</dbReference>
<keyword evidence="3" id="KW-0349">Heme</keyword>
<keyword evidence="6" id="KW-0249">Electron transport</keyword>
<name>A0A0F9V3Q8_9ZZZZ</name>
<keyword evidence="8" id="KW-1133">Transmembrane helix</keyword>
<proteinExistence type="predicted"/>
<organism evidence="11">
    <name type="scientific">marine sediment metagenome</name>
    <dbReference type="NCBI Taxonomy" id="412755"/>
    <lineage>
        <taxon>unclassified sequences</taxon>
        <taxon>metagenomes</taxon>
        <taxon>ecological metagenomes</taxon>
    </lineage>
</organism>
<keyword evidence="7" id="KW-0408">Iron</keyword>
<dbReference type="Pfam" id="PF14537">
    <property type="entry name" value="Cytochrom_c3_2"/>
    <property type="match status" value="1"/>
</dbReference>